<gene>
    <name evidence="4" type="ORF">JOD17_003254</name>
</gene>
<evidence type="ECO:0000259" key="3">
    <source>
        <dbReference type="Pfam" id="PF01156"/>
    </source>
</evidence>
<dbReference type="RefSeq" id="WP_204698914.1">
    <property type="nucleotide sequence ID" value="NZ_JAFBEC010000009.1"/>
</dbReference>
<sequence length="309" mass="33795">MTKKIIVDVDTGIDDALGLLLLAHQPNVDVLGVSVVSGNISLHKAICNTHKVLDLIGLDVPIFAGANQPLVRQAFFEHAVHGDDGIGGALHDVPFIDRTEKESAWDYLIRITHDYPGEITLVLTGPMTNFALALQQDPSIAHRLKEVVFMGGAVNGNGNVTPAAEFNMYVDPEAAKLVLHSGVPLTMIGLDVTEQALMSKEDVESLKGTSYYSFIREATAIYFNVSWERNRLKEIAMHDPLAIAVAIGKPFVTTFPYYVDVETNSTLCDGQTVCDYKNGLQRTPNVHVAKHVDAKAFITDYIQHVGSRK</sequence>
<reference evidence="4 5" key="1">
    <citation type="submission" date="2021-01" db="EMBL/GenBank/DDBJ databases">
        <title>Genomic Encyclopedia of Type Strains, Phase IV (KMG-IV): sequencing the most valuable type-strain genomes for metagenomic binning, comparative biology and taxonomic classification.</title>
        <authorList>
            <person name="Goeker M."/>
        </authorList>
    </citation>
    <scope>NUCLEOTIDE SEQUENCE [LARGE SCALE GENOMIC DNA]</scope>
    <source>
        <strain evidence="4 5">DSM 25540</strain>
    </source>
</reference>
<dbReference type="Pfam" id="PF01156">
    <property type="entry name" value="IU_nuc_hydro"/>
    <property type="match status" value="1"/>
</dbReference>
<dbReference type="SUPFAM" id="SSF53590">
    <property type="entry name" value="Nucleoside hydrolase"/>
    <property type="match status" value="1"/>
</dbReference>
<comment type="caution">
    <text evidence="4">The sequence shown here is derived from an EMBL/GenBank/DDBJ whole genome shotgun (WGS) entry which is preliminary data.</text>
</comment>
<dbReference type="PANTHER" id="PTHR12304">
    <property type="entry name" value="INOSINE-URIDINE PREFERRING NUCLEOSIDE HYDROLASE"/>
    <property type="match status" value="1"/>
</dbReference>
<evidence type="ECO:0000313" key="4">
    <source>
        <dbReference type="EMBL" id="MBM7634154.1"/>
    </source>
</evidence>
<name>A0ABS2PFP8_9BACL</name>
<keyword evidence="5" id="KW-1185">Reference proteome</keyword>
<keyword evidence="1 4" id="KW-0378">Hydrolase</keyword>
<evidence type="ECO:0000256" key="2">
    <source>
        <dbReference type="ARBA" id="ARBA00023295"/>
    </source>
</evidence>
<dbReference type="Gene3D" id="3.90.245.10">
    <property type="entry name" value="Ribonucleoside hydrolase-like"/>
    <property type="match status" value="1"/>
</dbReference>
<dbReference type="InterPro" id="IPR001910">
    <property type="entry name" value="Inosine/uridine_hydrolase_dom"/>
</dbReference>
<keyword evidence="2 4" id="KW-0326">Glycosidase</keyword>
<accession>A0ABS2PFP8</accession>
<dbReference type="InterPro" id="IPR036452">
    <property type="entry name" value="Ribo_hydro-like"/>
</dbReference>
<evidence type="ECO:0000256" key="1">
    <source>
        <dbReference type="ARBA" id="ARBA00022801"/>
    </source>
</evidence>
<evidence type="ECO:0000313" key="5">
    <source>
        <dbReference type="Proteomes" id="UP000741863"/>
    </source>
</evidence>
<dbReference type="EC" id="3.2.2.1" evidence="4"/>
<dbReference type="PANTHER" id="PTHR12304:SF4">
    <property type="entry name" value="URIDINE NUCLEOSIDASE"/>
    <property type="match status" value="1"/>
</dbReference>
<proteinExistence type="predicted"/>
<dbReference type="EMBL" id="JAFBEC010000009">
    <property type="protein sequence ID" value="MBM7634154.1"/>
    <property type="molecule type" value="Genomic_DNA"/>
</dbReference>
<dbReference type="Proteomes" id="UP000741863">
    <property type="component" value="Unassembled WGS sequence"/>
</dbReference>
<organism evidence="4 5">
    <name type="scientific">Geomicrobium sediminis</name>
    <dbReference type="NCBI Taxonomy" id="1347788"/>
    <lineage>
        <taxon>Bacteria</taxon>
        <taxon>Bacillati</taxon>
        <taxon>Bacillota</taxon>
        <taxon>Bacilli</taxon>
        <taxon>Bacillales</taxon>
        <taxon>Geomicrobium</taxon>
    </lineage>
</organism>
<protein>
    <submittedName>
        <fullName evidence="4">Purine nucleosidase</fullName>
        <ecNumber evidence="4">3.2.2.1</ecNumber>
    </submittedName>
</protein>
<dbReference type="GO" id="GO:0008477">
    <property type="term" value="F:purine nucleosidase activity"/>
    <property type="evidence" value="ECO:0007669"/>
    <property type="project" value="UniProtKB-EC"/>
</dbReference>
<dbReference type="InterPro" id="IPR023186">
    <property type="entry name" value="IUNH"/>
</dbReference>
<feature type="domain" description="Inosine/uridine-preferring nucleoside hydrolase" evidence="3">
    <location>
        <begin position="5"/>
        <end position="298"/>
    </location>
</feature>